<dbReference type="Pfam" id="PF01925">
    <property type="entry name" value="TauE"/>
    <property type="match status" value="1"/>
</dbReference>
<keyword evidence="10" id="KW-1185">Reference proteome</keyword>
<keyword evidence="5 8" id="KW-0812">Transmembrane</keyword>
<evidence type="ECO:0000256" key="8">
    <source>
        <dbReference type="RuleBase" id="RU363041"/>
    </source>
</evidence>
<evidence type="ECO:0000256" key="5">
    <source>
        <dbReference type="ARBA" id="ARBA00022692"/>
    </source>
</evidence>
<evidence type="ECO:0000256" key="1">
    <source>
        <dbReference type="ARBA" id="ARBA00004651"/>
    </source>
</evidence>
<comment type="subcellular location">
    <subcellularLocation>
        <location evidence="1 8">Cell membrane</location>
        <topology evidence="1 8">Multi-pass membrane protein</topology>
    </subcellularLocation>
</comment>
<feature type="transmembrane region" description="Helical" evidence="8">
    <location>
        <begin position="99"/>
        <end position="117"/>
    </location>
</feature>
<evidence type="ECO:0000256" key="7">
    <source>
        <dbReference type="ARBA" id="ARBA00023136"/>
    </source>
</evidence>
<keyword evidence="7 8" id="KW-0472">Membrane</keyword>
<evidence type="ECO:0000313" key="9">
    <source>
        <dbReference type="EMBL" id="AUH66186.1"/>
    </source>
</evidence>
<feature type="transmembrane region" description="Helical" evidence="8">
    <location>
        <begin position="43"/>
        <end position="62"/>
    </location>
</feature>
<dbReference type="OrthoDB" id="7028171at2"/>
<dbReference type="KEGG" id="pzh:CX676_05540"/>
<organism evidence="9 10">
    <name type="scientific">Paracoccus zhejiangensis</name>
    <dbReference type="NCBI Taxonomy" id="1077935"/>
    <lineage>
        <taxon>Bacteria</taxon>
        <taxon>Pseudomonadati</taxon>
        <taxon>Pseudomonadota</taxon>
        <taxon>Alphaproteobacteria</taxon>
        <taxon>Rhodobacterales</taxon>
        <taxon>Paracoccaceae</taxon>
        <taxon>Paracoccus</taxon>
    </lineage>
</organism>
<gene>
    <name evidence="9" type="ORF">CX676_05540</name>
</gene>
<protein>
    <recommendedName>
        <fullName evidence="8">Probable membrane transporter protein</fullName>
    </recommendedName>
</protein>
<proteinExistence type="inferred from homology"/>
<feature type="transmembrane region" description="Helical" evidence="8">
    <location>
        <begin position="74"/>
        <end position="93"/>
    </location>
</feature>
<comment type="similarity">
    <text evidence="2 8">Belongs to the 4-toluene sulfonate uptake permease (TSUP) (TC 2.A.102) family.</text>
</comment>
<reference evidence="9 10" key="1">
    <citation type="journal article" date="2013" name="Antonie Van Leeuwenhoek">
        <title>Paracoccus zhejiangensis sp. nov., isolated from activated sludge in wastewater-treatment system.</title>
        <authorList>
            <person name="Wu Z.G."/>
            <person name="Zhang D.F."/>
            <person name="Liu Y.L."/>
            <person name="Wang F."/>
            <person name="Jiang X."/>
            <person name="Li C."/>
            <person name="Li S.P."/>
            <person name="Hong Q."/>
            <person name="Li W.J."/>
        </authorList>
    </citation>
    <scope>NUCLEOTIDE SEQUENCE [LARGE SCALE GENOMIC DNA]</scope>
    <source>
        <strain evidence="9 10">J6</strain>
    </source>
</reference>
<feature type="transmembrane region" description="Helical" evidence="8">
    <location>
        <begin position="195"/>
        <end position="216"/>
    </location>
</feature>
<feature type="transmembrane region" description="Helical" evidence="8">
    <location>
        <begin position="223"/>
        <end position="241"/>
    </location>
</feature>
<evidence type="ECO:0000313" key="10">
    <source>
        <dbReference type="Proteomes" id="UP000234530"/>
    </source>
</evidence>
<evidence type="ECO:0000256" key="6">
    <source>
        <dbReference type="ARBA" id="ARBA00022989"/>
    </source>
</evidence>
<evidence type="ECO:0000256" key="2">
    <source>
        <dbReference type="ARBA" id="ARBA00009142"/>
    </source>
</evidence>
<name>A0A2H5F3R3_9RHOB</name>
<dbReference type="GO" id="GO:0005886">
    <property type="term" value="C:plasma membrane"/>
    <property type="evidence" value="ECO:0007669"/>
    <property type="project" value="UniProtKB-SubCell"/>
</dbReference>
<evidence type="ECO:0000256" key="3">
    <source>
        <dbReference type="ARBA" id="ARBA00022448"/>
    </source>
</evidence>
<keyword evidence="3" id="KW-0813">Transport</keyword>
<evidence type="ECO:0000256" key="4">
    <source>
        <dbReference type="ARBA" id="ARBA00022475"/>
    </source>
</evidence>
<dbReference type="InterPro" id="IPR052017">
    <property type="entry name" value="TSUP"/>
</dbReference>
<feature type="transmembrane region" description="Helical" evidence="8">
    <location>
        <begin position="164"/>
        <end position="183"/>
    </location>
</feature>
<accession>A0A2H5F3R3</accession>
<dbReference type="AlphaFoldDB" id="A0A2H5F3R3"/>
<sequence>MSVAGWVLAVIAAIAVGLAKGGLSMVAVLSVPLLSLVMSPVQAAGILLPVYIVSDIGGLIAYWRHADWRVLKMLWPGALLGVWIGWLTASLVPVEGVELIVGLIGFAFALTALLRRAPEGPPRPGRWSAASFWGGIAGYTSFVSHSGAAPYQIYVQPLRLAPQVYAGTVTVFFAVINAVKLIPYAALGQLSPGNLGIAAMLTPVALAAVWAGVRLVKIMPPRAFYLFITWALLLVSIKLIWDGGSGLLAD</sequence>
<dbReference type="PANTHER" id="PTHR30269:SF37">
    <property type="entry name" value="MEMBRANE TRANSPORTER PROTEIN"/>
    <property type="match status" value="1"/>
</dbReference>
<keyword evidence="6 8" id="KW-1133">Transmembrane helix</keyword>
<dbReference type="Proteomes" id="UP000234530">
    <property type="component" value="Chromosome"/>
</dbReference>
<keyword evidence="4 8" id="KW-1003">Cell membrane</keyword>
<dbReference type="EMBL" id="CP025430">
    <property type="protein sequence ID" value="AUH66186.1"/>
    <property type="molecule type" value="Genomic_DNA"/>
</dbReference>
<dbReference type="InterPro" id="IPR002781">
    <property type="entry name" value="TM_pro_TauE-like"/>
</dbReference>
<dbReference type="PANTHER" id="PTHR30269">
    <property type="entry name" value="TRANSMEMBRANE PROTEIN YFCA"/>
    <property type="match status" value="1"/>
</dbReference>